<comment type="caution">
    <text evidence="1">The sequence shown here is derived from an EMBL/GenBank/DDBJ whole genome shotgun (WGS) entry which is preliminary data.</text>
</comment>
<name>A0ABX9DLD8_9RHOB</name>
<proteinExistence type="predicted"/>
<evidence type="ECO:0000313" key="2">
    <source>
        <dbReference type="Proteomes" id="UP000248659"/>
    </source>
</evidence>
<reference evidence="1 2" key="1">
    <citation type="submission" date="2017-01" db="EMBL/GenBank/DDBJ databases">
        <title>Genome sequence of Rhodovulum viride JA756.</title>
        <authorList>
            <person name="Lakshmi K.V."/>
            <person name="Tushar L.D."/>
            <person name="Sasikala C."/>
            <person name="Venkataramana C."/>
        </authorList>
    </citation>
    <scope>NUCLEOTIDE SEQUENCE [LARGE SCALE GENOMIC DNA]</scope>
    <source>
        <strain evidence="1 2">JA756</strain>
    </source>
</reference>
<evidence type="ECO:0000313" key="1">
    <source>
        <dbReference type="EMBL" id="RAP43215.1"/>
    </source>
</evidence>
<keyword evidence="2" id="KW-1185">Reference proteome</keyword>
<dbReference type="Proteomes" id="UP000248659">
    <property type="component" value="Unassembled WGS sequence"/>
</dbReference>
<evidence type="ECO:0008006" key="3">
    <source>
        <dbReference type="Google" id="ProtNLM"/>
    </source>
</evidence>
<gene>
    <name evidence="1" type="ORF">BYZ73_00440</name>
</gene>
<accession>A0ABX9DLD8</accession>
<protein>
    <recommendedName>
        <fullName evidence="3">HEPN domain-containing protein</fullName>
    </recommendedName>
</protein>
<organism evidence="1 2">
    <name type="scientific">Rhodovulum viride</name>
    <dbReference type="NCBI Taxonomy" id="1231134"/>
    <lineage>
        <taxon>Bacteria</taxon>
        <taxon>Pseudomonadati</taxon>
        <taxon>Pseudomonadota</taxon>
        <taxon>Alphaproteobacteria</taxon>
        <taxon>Rhodobacterales</taxon>
        <taxon>Paracoccaceae</taxon>
        <taxon>Rhodovulum</taxon>
    </lineage>
</organism>
<sequence>MAEGYRQSADALVDMALADWREKDILIYPILFLYRHALELNLKYIINVYGRYVGIDPVWNSHDFQVLWPRFLEVLDHFGTDDPDKADQIVGGVIAQFGNVDPGSFSHRYPYDRFGKPIPLVRDRMNLTTLKDVMDGVFGYFTGTDGYLSDLAKAS</sequence>
<dbReference type="EMBL" id="MUAV01000001">
    <property type="protein sequence ID" value="RAP43215.1"/>
    <property type="molecule type" value="Genomic_DNA"/>
</dbReference>